<dbReference type="OrthoDB" id="3256826at2759"/>
<accession>W4JPB1</accession>
<protein>
    <submittedName>
        <fullName evidence="1">Uncharacterized protein</fullName>
    </submittedName>
</protein>
<dbReference type="AlphaFoldDB" id="W4JPB1"/>
<sequence length="143" mass="16196">MSLHNGILYLSGWLIIPSIPTIFKSLLSLTHDSLRHFGSNKYYTVNKSLPLKPLGPLYPLPISNAHGNSVAIKFIRPLPIDSGYNMIISMTYISSSNIHIIPTKSTLTVKEFVVLFFDHWYCENGLPFKIDQIETVFYTPPIN</sequence>
<evidence type="ECO:0000313" key="2">
    <source>
        <dbReference type="Proteomes" id="UP000030671"/>
    </source>
</evidence>
<gene>
    <name evidence="1" type="ORF">HETIRDRAFT_423072</name>
</gene>
<dbReference type="Proteomes" id="UP000030671">
    <property type="component" value="Unassembled WGS sequence"/>
</dbReference>
<organism evidence="1 2">
    <name type="scientific">Heterobasidion irregulare (strain TC 32-1)</name>
    <dbReference type="NCBI Taxonomy" id="747525"/>
    <lineage>
        <taxon>Eukaryota</taxon>
        <taxon>Fungi</taxon>
        <taxon>Dikarya</taxon>
        <taxon>Basidiomycota</taxon>
        <taxon>Agaricomycotina</taxon>
        <taxon>Agaricomycetes</taxon>
        <taxon>Russulales</taxon>
        <taxon>Bondarzewiaceae</taxon>
        <taxon>Heterobasidion</taxon>
        <taxon>Heterobasidion annosum species complex</taxon>
    </lineage>
</organism>
<proteinExistence type="predicted"/>
<dbReference type="KEGG" id="hir:HETIRDRAFT_423072"/>
<keyword evidence="2" id="KW-1185">Reference proteome</keyword>
<dbReference type="EMBL" id="KI925466">
    <property type="protein sequence ID" value="ETW75368.1"/>
    <property type="molecule type" value="Genomic_DNA"/>
</dbReference>
<name>W4JPB1_HETIT</name>
<reference evidence="1 2" key="1">
    <citation type="journal article" date="2012" name="New Phytol.">
        <title>Insight into trade-off between wood decay and parasitism from the genome of a fungal forest pathogen.</title>
        <authorList>
            <person name="Olson A."/>
            <person name="Aerts A."/>
            <person name="Asiegbu F."/>
            <person name="Belbahri L."/>
            <person name="Bouzid O."/>
            <person name="Broberg A."/>
            <person name="Canback B."/>
            <person name="Coutinho P.M."/>
            <person name="Cullen D."/>
            <person name="Dalman K."/>
            <person name="Deflorio G."/>
            <person name="van Diepen L.T."/>
            <person name="Dunand C."/>
            <person name="Duplessis S."/>
            <person name="Durling M."/>
            <person name="Gonthier P."/>
            <person name="Grimwood J."/>
            <person name="Fossdal C.G."/>
            <person name="Hansson D."/>
            <person name="Henrissat B."/>
            <person name="Hietala A."/>
            <person name="Himmelstrand K."/>
            <person name="Hoffmeister D."/>
            <person name="Hogberg N."/>
            <person name="James T.Y."/>
            <person name="Karlsson M."/>
            <person name="Kohler A."/>
            <person name="Kues U."/>
            <person name="Lee Y.H."/>
            <person name="Lin Y.C."/>
            <person name="Lind M."/>
            <person name="Lindquist E."/>
            <person name="Lombard V."/>
            <person name="Lucas S."/>
            <person name="Lunden K."/>
            <person name="Morin E."/>
            <person name="Murat C."/>
            <person name="Park J."/>
            <person name="Raffaello T."/>
            <person name="Rouze P."/>
            <person name="Salamov A."/>
            <person name="Schmutz J."/>
            <person name="Solheim H."/>
            <person name="Stahlberg J."/>
            <person name="Velez H."/>
            <person name="de Vries R.P."/>
            <person name="Wiebenga A."/>
            <person name="Woodward S."/>
            <person name="Yakovlev I."/>
            <person name="Garbelotto M."/>
            <person name="Martin F."/>
            <person name="Grigoriev I.V."/>
            <person name="Stenlid J."/>
        </authorList>
    </citation>
    <scope>NUCLEOTIDE SEQUENCE [LARGE SCALE GENOMIC DNA]</scope>
    <source>
        <strain evidence="1 2">TC 32-1</strain>
    </source>
</reference>
<dbReference type="InParanoid" id="W4JPB1"/>
<evidence type="ECO:0000313" key="1">
    <source>
        <dbReference type="EMBL" id="ETW75368.1"/>
    </source>
</evidence>
<dbReference type="RefSeq" id="XP_009552793.1">
    <property type="nucleotide sequence ID" value="XM_009554498.1"/>
</dbReference>
<dbReference type="HOGENOM" id="CLU_1806418_0_0_1"/>
<dbReference type="GeneID" id="20673866"/>